<accession>D9SUB7</accession>
<dbReference type="RefSeq" id="WP_010073256.1">
    <property type="nucleotide sequence ID" value="NC_014393.1"/>
</dbReference>
<gene>
    <name evidence="1" type="ordered locus">Clocel_3186</name>
</gene>
<name>D9SUB7_CLOC7</name>
<evidence type="ECO:0000313" key="2">
    <source>
        <dbReference type="Proteomes" id="UP000002730"/>
    </source>
</evidence>
<dbReference type="OrthoDB" id="1722540at2"/>
<dbReference type="InterPro" id="IPR043740">
    <property type="entry name" value="DUF5685"/>
</dbReference>
<dbReference type="eggNOG" id="ENOG502Z8PZ">
    <property type="taxonomic scope" value="Bacteria"/>
</dbReference>
<proteinExistence type="predicted"/>
<evidence type="ECO:0000313" key="1">
    <source>
        <dbReference type="EMBL" id="ADL52872.1"/>
    </source>
</evidence>
<dbReference type="HOGENOM" id="CLU_067295_0_0_9"/>
<protein>
    <submittedName>
        <fullName evidence="1">Uncharacterized protein</fullName>
    </submittedName>
</protein>
<dbReference type="EMBL" id="CP002160">
    <property type="protein sequence ID" value="ADL52872.1"/>
    <property type="molecule type" value="Genomic_DNA"/>
</dbReference>
<keyword evidence="2" id="KW-1185">Reference proteome</keyword>
<dbReference type="STRING" id="573061.Clocel_3186"/>
<sequence length="287" mass="33064">MFGYVTPCKSELKIKEYEVFTAYYCGLCKSIKSNFGNMPRLALNYDMTFLAVLHDSLSDGCLKPTQSFCILHPKKKKKVIVNTEALNYASFCNVALTYYKLVDDVVDDKSLKSKALSLALKPYFKKFPDNYRPMLDIISQRLKELSSIEAKETFSLDEIADPFSVLTGEILSFNQDSSIKEDLYWLGYNLGKWIYTIDAIDDLKEDMDKNKFNPITKIYNKDNLSYIELYGSIKDRLDFILFSCGQQTLECFNRLPIKKNKNLLLNVLEFGLQEKIYKVLKGVTENA</sequence>
<dbReference type="Pfam" id="PF18937">
    <property type="entry name" value="DUF5685"/>
    <property type="match status" value="1"/>
</dbReference>
<dbReference type="Proteomes" id="UP000002730">
    <property type="component" value="Chromosome"/>
</dbReference>
<organism evidence="1 2">
    <name type="scientific">Clostridium cellulovorans (strain ATCC 35296 / DSM 3052 / OCM 3 / 743B)</name>
    <dbReference type="NCBI Taxonomy" id="573061"/>
    <lineage>
        <taxon>Bacteria</taxon>
        <taxon>Bacillati</taxon>
        <taxon>Bacillota</taxon>
        <taxon>Clostridia</taxon>
        <taxon>Eubacteriales</taxon>
        <taxon>Clostridiaceae</taxon>
        <taxon>Clostridium</taxon>
    </lineage>
</organism>
<reference evidence="1 2" key="1">
    <citation type="submission" date="2010-08" db="EMBL/GenBank/DDBJ databases">
        <title>Complete sequence of Clostridium cellulovorans 743B.</title>
        <authorList>
            <consortium name="US DOE Joint Genome Institute"/>
            <person name="Lucas S."/>
            <person name="Copeland A."/>
            <person name="Lapidus A."/>
            <person name="Cheng J.-F."/>
            <person name="Bruce D."/>
            <person name="Goodwin L."/>
            <person name="Pitluck S."/>
            <person name="Chertkov O."/>
            <person name="Detter J.C."/>
            <person name="Han C."/>
            <person name="Tapia R."/>
            <person name="Land M."/>
            <person name="Hauser L."/>
            <person name="Chang Y.-J."/>
            <person name="Jeffries C."/>
            <person name="Kyrpides N."/>
            <person name="Ivanova N."/>
            <person name="Mikhailova N."/>
            <person name="Hemme C.L."/>
            <person name="Woyke T."/>
        </authorList>
    </citation>
    <scope>NUCLEOTIDE SEQUENCE [LARGE SCALE GENOMIC DNA]</scope>
    <source>
        <strain evidence="2">ATCC 35296 / DSM 3052 / OCM 3 / 743B</strain>
    </source>
</reference>
<dbReference type="KEGG" id="ccb:Clocel_3186"/>
<dbReference type="AlphaFoldDB" id="D9SUB7"/>